<protein>
    <submittedName>
        <fullName evidence="2">Uncharacterized protein</fullName>
    </submittedName>
</protein>
<proteinExistence type="predicted"/>
<sequence length="111" mass="12013">MLVRDLLTVLVSVAFVKSNSEEGQKDEKPVISEQIDPSIYIRQGFMNGMNGMNGIGQNFGMGQNSMNAVNFAFTCKCTSKSTNPLAPAPMDANALAQQQITQLQVGKEAKQ</sequence>
<evidence type="ECO:0000313" key="3">
    <source>
        <dbReference type="Proteomes" id="UP000005237"/>
    </source>
</evidence>
<reference evidence="3" key="1">
    <citation type="submission" date="2010-08" db="EMBL/GenBank/DDBJ databases">
        <authorList>
            <consortium name="Caenorhabditis japonica Sequencing Consortium"/>
            <person name="Wilson R.K."/>
        </authorList>
    </citation>
    <scope>NUCLEOTIDE SEQUENCE [LARGE SCALE GENOMIC DNA]</scope>
    <source>
        <strain evidence="3">DF5081</strain>
    </source>
</reference>
<feature type="signal peptide" evidence="1">
    <location>
        <begin position="1"/>
        <end position="18"/>
    </location>
</feature>
<organism evidence="2 3">
    <name type="scientific">Caenorhabditis japonica</name>
    <dbReference type="NCBI Taxonomy" id="281687"/>
    <lineage>
        <taxon>Eukaryota</taxon>
        <taxon>Metazoa</taxon>
        <taxon>Ecdysozoa</taxon>
        <taxon>Nematoda</taxon>
        <taxon>Chromadorea</taxon>
        <taxon>Rhabditida</taxon>
        <taxon>Rhabditina</taxon>
        <taxon>Rhabditomorpha</taxon>
        <taxon>Rhabditoidea</taxon>
        <taxon>Rhabditidae</taxon>
        <taxon>Peloderinae</taxon>
        <taxon>Caenorhabditis</taxon>
    </lineage>
</organism>
<name>A0A8R1DTK2_CAEJA</name>
<keyword evidence="3" id="KW-1185">Reference proteome</keyword>
<keyword evidence="1" id="KW-0732">Signal</keyword>
<dbReference type="EnsemblMetazoa" id="CJA10517.1">
    <property type="protein sequence ID" value="CJA10517.1"/>
    <property type="gene ID" value="WBGene00129721"/>
</dbReference>
<evidence type="ECO:0000256" key="1">
    <source>
        <dbReference type="SAM" id="SignalP"/>
    </source>
</evidence>
<reference evidence="2" key="2">
    <citation type="submission" date="2022-06" db="UniProtKB">
        <authorList>
            <consortium name="EnsemblMetazoa"/>
        </authorList>
    </citation>
    <scope>IDENTIFICATION</scope>
    <source>
        <strain evidence="2">DF5081</strain>
    </source>
</reference>
<dbReference type="AlphaFoldDB" id="A0A8R1DTK2"/>
<accession>A0A8R1DTK2</accession>
<feature type="chain" id="PRO_5035890820" evidence="1">
    <location>
        <begin position="19"/>
        <end position="111"/>
    </location>
</feature>
<dbReference type="Proteomes" id="UP000005237">
    <property type="component" value="Unassembled WGS sequence"/>
</dbReference>
<evidence type="ECO:0000313" key="2">
    <source>
        <dbReference type="EnsemblMetazoa" id="CJA10517.1"/>
    </source>
</evidence>